<dbReference type="InterPro" id="IPR018698">
    <property type="entry name" value="VWA-like_dom"/>
</dbReference>
<dbReference type="InterPro" id="IPR036465">
    <property type="entry name" value="vWFA_dom_sf"/>
</dbReference>
<dbReference type="PANTHER" id="PTHR38730">
    <property type="entry name" value="SLL7028 PROTEIN"/>
    <property type="match status" value="1"/>
</dbReference>
<dbReference type="Pfam" id="PF09967">
    <property type="entry name" value="DUF2201"/>
    <property type="match status" value="1"/>
</dbReference>
<dbReference type="Proteomes" id="UP001596091">
    <property type="component" value="Unassembled WGS sequence"/>
</dbReference>
<proteinExistence type="predicted"/>
<reference evidence="5" key="1">
    <citation type="journal article" date="2019" name="Int. J. Syst. Evol. Microbiol.">
        <title>The Global Catalogue of Microorganisms (GCM) 10K type strain sequencing project: providing services to taxonomists for standard genome sequencing and annotation.</title>
        <authorList>
            <consortium name="The Broad Institute Genomics Platform"/>
            <consortium name="The Broad Institute Genome Sequencing Center for Infectious Disease"/>
            <person name="Wu L."/>
            <person name="Ma J."/>
        </authorList>
    </citation>
    <scope>NUCLEOTIDE SEQUENCE [LARGE SCALE GENOMIC DNA]</scope>
    <source>
        <strain evidence="5">JCM 4087</strain>
    </source>
</reference>
<dbReference type="EMBL" id="JBHSPH010000002">
    <property type="protein sequence ID" value="MFC5861749.1"/>
    <property type="molecule type" value="Genomic_DNA"/>
</dbReference>
<gene>
    <name evidence="4" type="ORF">ACFPT7_05550</name>
</gene>
<keyword evidence="5" id="KW-1185">Reference proteome</keyword>
<dbReference type="InterPro" id="IPR025154">
    <property type="entry name" value="Put_metallopeptidase_dom"/>
</dbReference>
<protein>
    <submittedName>
        <fullName evidence="4">VWA-like domain-containing protein</fullName>
    </submittedName>
</protein>
<dbReference type="SUPFAM" id="SSF53300">
    <property type="entry name" value="vWA-like"/>
    <property type="match status" value="1"/>
</dbReference>
<comment type="caution">
    <text evidence="4">The sequence shown here is derived from an EMBL/GenBank/DDBJ whole genome shotgun (WGS) entry which is preliminary data.</text>
</comment>
<evidence type="ECO:0000313" key="4">
    <source>
        <dbReference type="EMBL" id="MFC5861749.1"/>
    </source>
</evidence>
<evidence type="ECO:0000259" key="3">
    <source>
        <dbReference type="Pfam" id="PF13203"/>
    </source>
</evidence>
<evidence type="ECO:0000313" key="5">
    <source>
        <dbReference type="Proteomes" id="UP001596091"/>
    </source>
</evidence>
<dbReference type="Pfam" id="PF13203">
    <property type="entry name" value="DUF2201_N"/>
    <property type="match status" value="1"/>
</dbReference>
<feature type="domain" description="VWA-like" evidence="2">
    <location>
        <begin position="277"/>
        <end position="398"/>
    </location>
</feature>
<feature type="region of interest" description="Disordered" evidence="1">
    <location>
        <begin position="134"/>
        <end position="194"/>
    </location>
</feature>
<feature type="compositionally biased region" description="Acidic residues" evidence="1">
    <location>
        <begin position="134"/>
        <end position="145"/>
    </location>
</feature>
<name>A0ABW1ECM9_9BACT</name>
<accession>A0ABW1ECM9</accession>
<dbReference type="RefSeq" id="WP_263337329.1">
    <property type="nucleotide sequence ID" value="NZ_JAGSYH010000004.1"/>
</dbReference>
<evidence type="ECO:0000256" key="1">
    <source>
        <dbReference type="SAM" id="MobiDB-lite"/>
    </source>
</evidence>
<evidence type="ECO:0000259" key="2">
    <source>
        <dbReference type="Pfam" id="PF09967"/>
    </source>
</evidence>
<feature type="domain" description="Putative metallopeptidase" evidence="3">
    <location>
        <begin position="8"/>
        <end position="269"/>
    </location>
</feature>
<feature type="compositionally biased region" description="Polar residues" evidence="1">
    <location>
        <begin position="153"/>
        <end position="165"/>
    </location>
</feature>
<organism evidence="4 5">
    <name type="scientific">Acidicapsa dinghuensis</name>
    <dbReference type="NCBI Taxonomy" id="2218256"/>
    <lineage>
        <taxon>Bacteria</taxon>
        <taxon>Pseudomonadati</taxon>
        <taxon>Acidobacteriota</taxon>
        <taxon>Terriglobia</taxon>
        <taxon>Terriglobales</taxon>
        <taxon>Acidobacteriaceae</taxon>
        <taxon>Acidicapsa</taxon>
    </lineage>
</organism>
<sequence length="401" mass="44004">MRNESPASLRIQKARTALVLDHPFFGSLLFRLKDRPSTAIKTMATDGVSLLWNPEFVETLNAATLAGTLAHEVMHPALRHHLRRSGRDPKRWNIACDYAINPLLVDAGLKLPEGVLLENRFRGMSAEQIYNLLEPEEGSDPDSDNDERVAASDDTNGSPAQNESGDPSAPEMDGGIGQVLDAPTPSDGSPSVEEQAREWEIAVKQAMTVAQQAGKMPTGLDRTMEGVAAAAVNWRELLRRLWSETTVADYSWMRPNRRYLWRGLYLPGVVKEGVGEIVIAVDCSGSISGRQLRLFEAEARSILDGQRPERVYVLYFDAVVQKVEVYEAGQPISLNPVGGGGTEFGPCFEWVEECGTVPQTMVFLTDLYGSFPTSAPSYPVLWASTGRRQAPFGDVIPMQAA</sequence>
<dbReference type="PANTHER" id="PTHR38730:SF1">
    <property type="entry name" value="SLL7028 PROTEIN"/>
    <property type="match status" value="1"/>
</dbReference>